<dbReference type="InterPro" id="IPR002575">
    <property type="entry name" value="Aminoglycoside_PTrfase"/>
</dbReference>
<dbReference type="EMBL" id="QTKX01000001">
    <property type="protein sequence ID" value="MBS8263686.1"/>
    <property type="molecule type" value="Genomic_DNA"/>
</dbReference>
<evidence type="ECO:0000313" key="2">
    <source>
        <dbReference type="EMBL" id="MBS8263686.1"/>
    </source>
</evidence>
<dbReference type="Proteomes" id="UP000761411">
    <property type="component" value="Unassembled WGS sequence"/>
</dbReference>
<dbReference type="InterPro" id="IPR051678">
    <property type="entry name" value="AGP_Transferase"/>
</dbReference>
<dbReference type="Gene3D" id="3.90.1200.10">
    <property type="match status" value="1"/>
</dbReference>
<gene>
    <name evidence="2" type="ORF">DYI25_04420</name>
</gene>
<evidence type="ECO:0000259" key="1">
    <source>
        <dbReference type="Pfam" id="PF01636"/>
    </source>
</evidence>
<dbReference type="PIRSF" id="PIRSF000707">
    <property type="entry name" value="Hygromycin-B_kinase"/>
    <property type="match status" value="1"/>
</dbReference>
<sequence length="253" mass="29532">MRNSQAFFKDVLGEINKIEKIPEQGCTSEVSMIVTEDNTYILKSAFKERYREWLKMEAEVLESLSFQSSISVPRFYGFTEDEHASHLLMSFEEGITLTAALRNAVTNQEKRRLIRSFGQFIMQLHEQEHVFKADSDWLETQLKRARIYAESGQADGSLELLEQLIANKPKRVKQTMIHGDCTTDNVLVIDGEVRMFIDVAGMTFGDPRYDEALAIRKFRHNPEWLASFYEGYSRHRVTDEEFSYFEEGLYEFF</sequence>
<accession>A0A944CJV6</accession>
<reference evidence="2 3" key="1">
    <citation type="journal article" date="2021" name="Microorganisms">
        <title>Bacterial Dimethylsulfoniopropionate Biosynthesis in the East China Sea.</title>
        <authorList>
            <person name="Liu J."/>
            <person name="Zhang Y."/>
            <person name="Liu J."/>
            <person name="Zhong H."/>
            <person name="Williams B.T."/>
            <person name="Zheng Y."/>
            <person name="Curson A.R.J."/>
            <person name="Sun C."/>
            <person name="Sun H."/>
            <person name="Song D."/>
            <person name="Wagner Mackenzie B."/>
            <person name="Bermejo Martinez A."/>
            <person name="Todd J.D."/>
            <person name="Zhang X.H."/>
        </authorList>
    </citation>
    <scope>NUCLEOTIDE SEQUENCE [LARGE SCALE GENOMIC DNA]</scope>
    <source>
        <strain evidence="2 3">ESS08</strain>
    </source>
</reference>
<dbReference type="RefSeq" id="WP_213367236.1">
    <property type="nucleotide sequence ID" value="NZ_QTKX01000001.1"/>
</dbReference>
<dbReference type="InterPro" id="IPR011009">
    <property type="entry name" value="Kinase-like_dom_sf"/>
</dbReference>
<dbReference type="Gene3D" id="3.30.200.20">
    <property type="entry name" value="Phosphorylase Kinase, domain 1"/>
    <property type="match status" value="1"/>
</dbReference>
<dbReference type="SUPFAM" id="SSF56112">
    <property type="entry name" value="Protein kinase-like (PK-like)"/>
    <property type="match status" value="1"/>
</dbReference>
<comment type="caution">
    <text evidence="2">The sequence shown here is derived from an EMBL/GenBank/DDBJ whole genome shotgun (WGS) entry which is preliminary data.</text>
</comment>
<dbReference type="InterPro" id="IPR016259">
    <property type="entry name" value="Hygromycin-B_Kinase"/>
</dbReference>
<dbReference type="PANTHER" id="PTHR21310">
    <property type="entry name" value="AMINOGLYCOSIDE PHOSPHOTRANSFERASE-RELATED-RELATED"/>
    <property type="match status" value="1"/>
</dbReference>
<dbReference type="Pfam" id="PF01636">
    <property type="entry name" value="APH"/>
    <property type="match status" value="1"/>
</dbReference>
<protein>
    <submittedName>
        <fullName evidence="2">Aminoglycoside phosphotransferase family protein</fullName>
    </submittedName>
</protein>
<proteinExistence type="predicted"/>
<dbReference type="AlphaFoldDB" id="A0A944CJV6"/>
<feature type="domain" description="Aminoglycoside phosphotransferase" evidence="1">
    <location>
        <begin position="24"/>
        <end position="234"/>
    </location>
</feature>
<keyword evidence="3" id="KW-1185">Reference proteome</keyword>
<evidence type="ECO:0000313" key="3">
    <source>
        <dbReference type="Proteomes" id="UP000761411"/>
    </source>
</evidence>
<organism evidence="2 3">
    <name type="scientific">Mesobacillus boroniphilus</name>
    <dbReference type="NCBI Taxonomy" id="308892"/>
    <lineage>
        <taxon>Bacteria</taxon>
        <taxon>Bacillati</taxon>
        <taxon>Bacillota</taxon>
        <taxon>Bacilli</taxon>
        <taxon>Bacillales</taxon>
        <taxon>Bacillaceae</taxon>
        <taxon>Mesobacillus</taxon>
    </lineage>
</organism>
<name>A0A944CJV6_9BACI</name>